<organism evidence="6 7">
    <name type="scientific">Natronorubrum daqingense</name>
    <dbReference type="NCBI Taxonomy" id="588898"/>
    <lineage>
        <taxon>Archaea</taxon>
        <taxon>Methanobacteriati</taxon>
        <taxon>Methanobacteriota</taxon>
        <taxon>Stenosarchaea group</taxon>
        <taxon>Halobacteria</taxon>
        <taxon>Halobacteriales</taxon>
        <taxon>Natrialbaceae</taxon>
        <taxon>Natronorubrum</taxon>
    </lineage>
</organism>
<gene>
    <name evidence="6" type="ORF">SAMN05421809_0895</name>
</gene>
<feature type="transmembrane region" description="Helical" evidence="5">
    <location>
        <begin position="20"/>
        <end position="44"/>
    </location>
</feature>
<accession>A0A1N6ZS88</accession>
<comment type="subcellular location">
    <subcellularLocation>
        <location evidence="1">Membrane</location>
        <topology evidence="1">Multi-pass membrane protein</topology>
    </subcellularLocation>
</comment>
<evidence type="ECO:0000313" key="7">
    <source>
        <dbReference type="Proteomes" id="UP000185687"/>
    </source>
</evidence>
<name>A0A1N6ZS88_9EURY</name>
<dbReference type="RefSeq" id="WP_083687696.1">
    <property type="nucleotide sequence ID" value="NZ_CP019327.1"/>
</dbReference>
<evidence type="ECO:0000313" key="6">
    <source>
        <dbReference type="EMBL" id="SIR29645.1"/>
    </source>
</evidence>
<keyword evidence="4 5" id="KW-0472">Membrane</keyword>
<protein>
    <submittedName>
        <fullName evidence="6">Uncharacterized conserved protein, Tic20 family</fullName>
    </submittedName>
</protein>
<evidence type="ECO:0000256" key="5">
    <source>
        <dbReference type="SAM" id="Phobius"/>
    </source>
</evidence>
<evidence type="ECO:0000256" key="1">
    <source>
        <dbReference type="ARBA" id="ARBA00004141"/>
    </source>
</evidence>
<evidence type="ECO:0000256" key="3">
    <source>
        <dbReference type="ARBA" id="ARBA00022989"/>
    </source>
</evidence>
<dbReference type="Pfam" id="PF09685">
    <property type="entry name" value="MamF_MmsF"/>
    <property type="match status" value="1"/>
</dbReference>
<sequence>MATPTTNPSASDAQSNERTVMGVLVHIIGLVFGFIGAGVVYLLSSSEYTEANAQNALNWQLFFFASFALAFLVGIGLQSVSGTITSVAVLVIFLLFVIDIAFCVWATIKASGDTAWEYPLAPKIL</sequence>
<evidence type="ECO:0000256" key="2">
    <source>
        <dbReference type="ARBA" id="ARBA00022692"/>
    </source>
</evidence>
<feature type="transmembrane region" description="Helical" evidence="5">
    <location>
        <begin position="83"/>
        <end position="108"/>
    </location>
</feature>
<dbReference type="EMBL" id="FTNP01000001">
    <property type="protein sequence ID" value="SIR29645.1"/>
    <property type="molecule type" value="Genomic_DNA"/>
</dbReference>
<evidence type="ECO:0000256" key="4">
    <source>
        <dbReference type="ARBA" id="ARBA00023136"/>
    </source>
</evidence>
<keyword evidence="2 5" id="KW-0812">Transmembrane</keyword>
<dbReference type="AlphaFoldDB" id="A0A1N6ZS88"/>
<dbReference type="GeneID" id="30954446"/>
<reference evidence="6 7" key="1">
    <citation type="submission" date="2017-01" db="EMBL/GenBank/DDBJ databases">
        <authorList>
            <person name="Mah S.A."/>
            <person name="Swanson W.J."/>
            <person name="Moy G.W."/>
            <person name="Vacquier V.D."/>
        </authorList>
    </citation>
    <scope>NUCLEOTIDE SEQUENCE [LARGE SCALE GENOMIC DNA]</scope>
    <source>
        <strain evidence="6 7">CGMCC 1.8909</strain>
    </source>
</reference>
<keyword evidence="7" id="KW-1185">Reference proteome</keyword>
<keyword evidence="3 5" id="KW-1133">Transmembrane helix</keyword>
<dbReference type="OrthoDB" id="187449at2157"/>
<feature type="transmembrane region" description="Helical" evidence="5">
    <location>
        <begin position="56"/>
        <end position="77"/>
    </location>
</feature>
<dbReference type="Proteomes" id="UP000185687">
    <property type="component" value="Unassembled WGS sequence"/>
</dbReference>
<dbReference type="InterPro" id="IPR019109">
    <property type="entry name" value="MamF_MmsF"/>
</dbReference>
<proteinExistence type="predicted"/>